<reference evidence="2 3" key="1">
    <citation type="submission" date="2016-10" db="EMBL/GenBank/DDBJ databases">
        <authorList>
            <person name="de Groot N.N."/>
        </authorList>
    </citation>
    <scope>NUCLEOTIDE SEQUENCE [LARGE SCALE GENOMIC DNA]</scope>
    <source>
        <strain evidence="2 3">DSM 21019</strain>
    </source>
</reference>
<organism evidence="2 3">
    <name type="scientific">Robiginitalea myxolifaciens</name>
    <dbReference type="NCBI Taxonomy" id="400055"/>
    <lineage>
        <taxon>Bacteria</taxon>
        <taxon>Pseudomonadati</taxon>
        <taxon>Bacteroidota</taxon>
        <taxon>Flavobacteriia</taxon>
        <taxon>Flavobacteriales</taxon>
        <taxon>Flavobacteriaceae</taxon>
        <taxon>Robiginitalea</taxon>
    </lineage>
</organism>
<keyword evidence="3" id="KW-1185">Reference proteome</keyword>
<dbReference type="OrthoDB" id="9806579at2"/>
<evidence type="ECO:0000313" key="2">
    <source>
        <dbReference type="EMBL" id="SFR45594.1"/>
    </source>
</evidence>
<dbReference type="STRING" id="400055.SAMN04490243_1718"/>
<dbReference type="PANTHER" id="PTHR42839">
    <property type="entry name" value="ISOCHORISMATE SYNTHASE ENTC"/>
    <property type="match status" value="1"/>
</dbReference>
<evidence type="ECO:0000259" key="1">
    <source>
        <dbReference type="Pfam" id="PF00425"/>
    </source>
</evidence>
<dbReference type="AlphaFoldDB" id="A0A1I6GTM6"/>
<dbReference type="SUPFAM" id="SSF56322">
    <property type="entry name" value="ADC synthase"/>
    <property type="match status" value="1"/>
</dbReference>
<feature type="domain" description="Chorismate-utilising enzyme C-terminal" evidence="1">
    <location>
        <begin position="101"/>
        <end position="344"/>
    </location>
</feature>
<gene>
    <name evidence="2" type="ORF">SAMN04490243_1718</name>
</gene>
<evidence type="ECO:0000313" key="3">
    <source>
        <dbReference type="Proteomes" id="UP000199534"/>
    </source>
</evidence>
<dbReference type="RefSeq" id="WP_092982203.1">
    <property type="nucleotide sequence ID" value="NZ_FOYQ01000002.1"/>
</dbReference>
<dbReference type="Pfam" id="PF00425">
    <property type="entry name" value="Chorismate_bind"/>
    <property type="match status" value="1"/>
</dbReference>
<protein>
    <submittedName>
        <fullName evidence="2">Isochorismate synthase</fullName>
    </submittedName>
</protein>
<name>A0A1I6GTM6_9FLAO</name>
<sequence length="360" mass="39641">MPSPKKLKFKKLLGLLAEHQADELPFAVFCKPGEDTVNALLQTDTELVLDPKLTGSGFHLAPFSTGEPAVLIRPDFYYAAPLSGSAVPPVATEIPEDPAAREIYSNAVAQALDRILDGQLQKVVLSRRFSVDFPLDVLQFTERLLLSHPESFRFICYHPQVGIWAAATPETLLNYDGFNARTMALAGTKPAGEEMPVWSDKERSEQALVYDHIRKCFAEVGVQDIAEESNTLRAGTLWHLNTTFSASLEPPAARALLRQLHPTPAVCGTPLERALELIEMLENYDREYYTGFAGPSGLDGEEHFSYYVVLRCLQIRNNRALVYVGGGIVSGSVPDAEWSETVAKGATMLSLLQEQGDSME</sequence>
<dbReference type="PANTHER" id="PTHR42839:SF2">
    <property type="entry name" value="ISOCHORISMATE SYNTHASE ENTC"/>
    <property type="match status" value="1"/>
</dbReference>
<accession>A0A1I6GTM6</accession>
<dbReference type="EMBL" id="FOYQ01000002">
    <property type="protein sequence ID" value="SFR45594.1"/>
    <property type="molecule type" value="Genomic_DNA"/>
</dbReference>
<dbReference type="InterPro" id="IPR005801">
    <property type="entry name" value="ADC_synthase"/>
</dbReference>
<dbReference type="Proteomes" id="UP000199534">
    <property type="component" value="Unassembled WGS sequence"/>
</dbReference>
<proteinExistence type="predicted"/>
<dbReference type="InterPro" id="IPR015890">
    <property type="entry name" value="Chorismate_C"/>
</dbReference>
<dbReference type="Gene3D" id="3.60.120.10">
    <property type="entry name" value="Anthranilate synthase"/>
    <property type="match status" value="1"/>
</dbReference>